<dbReference type="InterPro" id="IPR023380">
    <property type="entry name" value="DsbB-like_sf"/>
</dbReference>
<dbReference type="EMBL" id="CP132508">
    <property type="protein sequence ID" value="WPD18754.1"/>
    <property type="molecule type" value="Genomic_DNA"/>
</dbReference>
<evidence type="ECO:0000256" key="12">
    <source>
        <dbReference type="SAM" id="MobiDB-lite"/>
    </source>
</evidence>
<keyword evidence="7" id="KW-0560">Oxidoreductase</keyword>
<evidence type="ECO:0000256" key="3">
    <source>
        <dbReference type="ARBA" id="ARBA00022448"/>
    </source>
</evidence>
<evidence type="ECO:0000256" key="13">
    <source>
        <dbReference type="SAM" id="Phobius"/>
    </source>
</evidence>
<accession>A0ABZ0QND6</accession>
<feature type="region of interest" description="Disordered" evidence="12">
    <location>
        <begin position="142"/>
        <end position="163"/>
    </location>
</feature>
<feature type="compositionally biased region" description="Gly residues" evidence="12">
    <location>
        <begin position="148"/>
        <end position="163"/>
    </location>
</feature>
<dbReference type="PANTHER" id="PTHR43469:SF1">
    <property type="entry name" value="SPBETA PROPHAGE-DERIVED DISULFIDE BOND FORMATION PROTEIN B"/>
    <property type="match status" value="1"/>
</dbReference>
<keyword evidence="10" id="KW-0143">Chaperone</keyword>
<evidence type="ECO:0000256" key="9">
    <source>
        <dbReference type="ARBA" id="ARBA00023157"/>
    </source>
</evidence>
<dbReference type="Pfam" id="PF02600">
    <property type="entry name" value="DsbB"/>
    <property type="match status" value="1"/>
</dbReference>
<gene>
    <name evidence="14" type="ORF">Q5761_10365</name>
</gene>
<keyword evidence="15" id="KW-1185">Reference proteome</keyword>
<evidence type="ECO:0000256" key="10">
    <source>
        <dbReference type="ARBA" id="ARBA00023186"/>
    </source>
</evidence>
<dbReference type="Gene3D" id="1.20.1550.10">
    <property type="entry name" value="DsbB-like"/>
    <property type="match status" value="1"/>
</dbReference>
<evidence type="ECO:0000256" key="8">
    <source>
        <dbReference type="ARBA" id="ARBA00023136"/>
    </source>
</evidence>
<evidence type="ECO:0000256" key="1">
    <source>
        <dbReference type="ARBA" id="ARBA00004141"/>
    </source>
</evidence>
<evidence type="ECO:0000313" key="14">
    <source>
        <dbReference type="EMBL" id="WPD18754.1"/>
    </source>
</evidence>
<comment type="subcellular location">
    <subcellularLocation>
        <location evidence="1">Membrane</location>
        <topology evidence="1">Multi-pass membrane protein</topology>
    </subcellularLocation>
</comment>
<dbReference type="InterPro" id="IPR012187">
    <property type="entry name" value="Disulphide_bond_form_BdbC"/>
</dbReference>
<dbReference type="SUPFAM" id="SSF158442">
    <property type="entry name" value="DsbB-like"/>
    <property type="match status" value="1"/>
</dbReference>
<evidence type="ECO:0000256" key="2">
    <source>
        <dbReference type="ARBA" id="ARBA00007602"/>
    </source>
</evidence>
<keyword evidence="5" id="KW-0249">Electron transport</keyword>
<evidence type="ECO:0000256" key="11">
    <source>
        <dbReference type="ARBA" id="ARBA00023284"/>
    </source>
</evidence>
<dbReference type="Proteomes" id="UP001304683">
    <property type="component" value="Chromosome"/>
</dbReference>
<keyword evidence="6 13" id="KW-1133">Transmembrane helix</keyword>
<name>A0ABZ0QND6_9FIRM</name>
<evidence type="ECO:0000256" key="7">
    <source>
        <dbReference type="ARBA" id="ARBA00023002"/>
    </source>
</evidence>
<keyword evidence="9" id="KW-1015">Disulfide bond</keyword>
<proteinExistence type="inferred from homology"/>
<feature type="transmembrane region" description="Helical" evidence="13">
    <location>
        <begin position="40"/>
        <end position="58"/>
    </location>
</feature>
<evidence type="ECO:0000256" key="6">
    <source>
        <dbReference type="ARBA" id="ARBA00022989"/>
    </source>
</evidence>
<dbReference type="HAMAP" id="MF_00287">
    <property type="entry name" value="BdbC"/>
    <property type="match status" value="1"/>
</dbReference>
<reference evidence="14 15" key="1">
    <citation type="submission" date="2023-08" db="EMBL/GenBank/DDBJ databases">
        <title>Genome sequence of Thermaerobacter compostii strain Ins1, a spore-forming filamentous bacterium isolated from a deep geothermal reservoir.</title>
        <authorList>
            <person name="Bregnard D."/>
            <person name="Gonzalez D."/>
            <person name="Junier P."/>
        </authorList>
    </citation>
    <scope>NUCLEOTIDE SEQUENCE [LARGE SCALE GENOMIC DNA]</scope>
    <source>
        <strain evidence="14 15">Ins1</strain>
    </source>
</reference>
<dbReference type="InterPro" id="IPR003752">
    <property type="entry name" value="DiS_bond_form_DsbB/BdbC"/>
</dbReference>
<dbReference type="RefSeq" id="WP_318750548.1">
    <property type="nucleotide sequence ID" value="NZ_CP132508.1"/>
</dbReference>
<comment type="similarity">
    <text evidence="2">Belongs to the DsbB family. BdbC subfamily.</text>
</comment>
<feature type="transmembrane region" description="Helical" evidence="13">
    <location>
        <begin position="109"/>
        <end position="133"/>
    </location>
</feature>
<keyword evidence="3" id="KW-0813">Transport</keyword>
<dbReference type="PANTHER" id="PTHR43469">
    <property type="entry name" value="DISULFIDE FORMATION PROTEIN-RELATED"/>
    <property type="match status" value="1"/>
</dbReference>
<evidence type="ECO:0000256" key="5">
    <source>
        <dbReference type="ARBA" id="ARBA00022982"/>
    </source>
</evidence>
<protein>
    <submittedName>
        <fullName evidence="14">Disulfide oxidoreductase</fullName>
    </submittedName>
</protein>
<keyword evidence="11" id="KW-0676">Redox-active center</keyword>
<evidence type="ECO:0000256" key="4">
    <source>
        <dbReference type="ARBA" id="ARBA00022692"/>
    </source>
</evidence>
<keyword evidence="8 13" id="KW-0472">Membrane</keyword>
<organism evidence="14 15">
    <name type="scientific">Thermaerobacter composti</name>
    <dbReference type="NCBI Taxonomy" id="554949"/>
    <lineage>
        <taxon>Bacteria</taxon>
        <taxon>Bacillati</taxon>
        <taxon>Bacillota</taxon>
        <taxon>Clostridia</taxon>
        <taxon>Eubacteriales</taxon>
        <taxon>Clostridiales Family XVII. Incertae Sedis</taxon>
        <taxon>Thermaerobacter</taxon>
    </lineage>
</organism>
<keyword evidence="4 13" id="KW-0812">Transmembrane</keyword>
<evidence type="ECO:0000313" key="15">
    <source>
        <dbReference type="Proteomes" id="UP001304683"/>
    </source>
</evidence>
<feature type="transmembrane region" description="Helical" evidence="13">
    <location>
        <begin position="65"/>
        <end position="84"/>
    </location>
</feature>
<dbReference type="PIRSF" id="PIRSF036659">
    <property type="entry name" value="BdbC"/>
    <property type="match status" value="1"/>
</dbReference>
<sequence>MRRFFQIYGLYLAWVVATVATLGSLYFSEVLGFVPCELCWWQRIFMYPQALLLGLASYRDDRRIIPYLLPLNAAGGCIAAFHYLQEQVPGLRLPVCGADAPCFTPWIDWFGFITIPFMALTAFTLILICLGLARSAADAADEPAPAGAGEGSPAGTGEWGDTP</sequence>
<dbReference type="NCBIfam" id="NF002849">
    <property type="entry name" value="PRK03113.1"/>
    <property type="match status" value="1"/>
</dbReference>
<feature type="transmembrane region" description="Helical" evidence="13">
    <location>
        <begin position="7"/>
        <end position="28"/>
    </location>
</feature>